<feature type="region of interest" description="Disordered" evidence="1">
    <location>
        <begin position="36"/>
        <end position="55"/>
    </location>
</feature>
<dbReference type="RefSeq" id="WP_247379593.1">
    <property type="nucleotide sequence ID" value="NZ_JALLGV010000007.1"/>
</dbReference>
<organism evidence="2 3">
    <name type="scientific">Halorientalis brevis</name>
    <dbReference type="NCBI Taxonomy" id="1126241"/>
    <lineage>
        <taxon>Archaea</taxon>
        <taxon>Methanobacteriati</taxon>
        <taxon>Methanobacteriota</taxon>
        <taxon>Stenosarchaea group</taxon>
        <taxon>Halobacteria</taxon>
        <taxon>Halobacteriales</taxon>
        <taxon>Haloarculaceae</taxon>
        <taxon>Halorientalis</taxon>
    </lineage>
</organism>
<evidence type="ECO:0000313" key="3">
    <source>
        <dbReference type="Proteomes" id="UP001597119"/>
    </source>
</evidence>
<accession>A0ABD6C9I3</accession>
<sequence length="55" mass="6438">MRAWSLGRPSARRFAQEQADQQVVAVLTGMRDFPAVQEREDDAVHREREADRERL</sequence>
<comment type="caution">
    <text evidence="2">The sequence shown here is derived from an EMBL/GenBank/DDBJ whole genome shotgun (WGS) entry which is preliminary data.</text>
</comment>
<evidence type="ECO:0000256" key="1">
    <source>
        <dbReference type="SAM" id="MobiDB-lite"/>
    </source>
</evidence>
<dbReference type="Proteomes" id="UP001597119">
    <property type="component" value="Unassembled WGS sequence"/>
</dbReference>
<protein>
    <submittedName>
        <fullName evidence="2">Uncharacterized protein</fullName>
    </submittedName>
</protein>
<evidence type="ECO:0000313" key="2">
    <source>
        <dbReference type="EMBL" id="MFD1586499.1"/>
    </source>
</evidence>
<name>A0ABD6C9I3_9EURY</name>
<proteinExistence type="predicted"/>
<keyword evidence="3" id="KW-1185">Reference proteome</keyword>
<feature type="compositionally biased region" description="Basic and acidic residues" evidence="1">
    <location>
        <begin position="42"/>
        <end position="55"/>
    </location>
</feature>
<reference evidence="2 3" key="1">
    <citation type="journal article" date="2019" name="Int. J. Syst. Evol. Microbiol.">
        <title>The Global Catalogue of Microorganisms (GCM) 10K type strain sequencing project: providing services to taxonomists for standard genome sequencing and annotation.</title>
        <authorList>
            <consortium name="The Broad Institute Genomics Platform"/>
            <consortium name="The Broad Institute Genome Sequencing Center for Infectious Disease"/>
            <person name="Wu L."/>
            <person name="Ma J."/>
        </authorList>
    </citation>
    <scope>NUCLEOTIDE SEQUENCE [LARGE SCALE GENOMIC DNA]</scope>
    <source>
        <strain evidence="2 3">CGMCC 1.12125</strain>
    </source>
</reference>
<dbReference type="AlphaFoldDB" id="A0ABD6C9I3"/>
<dbReference type="EMBL" id="JBHUDJ010000002">
    <property type="protein sequence ID" value="MFD1586499.1"/>
    <property type="molecule type" value="Genomic_DNA"/>
</dbReference>
<gene>
    <name evidence="2" type="ORF">ACFR9U_05865</name>
</gene>